<evidence type="ECO:0000256" key="9">
    <source>
        <dbReference type="ARBA" id="ARBA00023204"/>
    </source>
</evidence>
<name>C4V102_9FIRM</name>
<organism evidence="14 15">
    <name type="scientific">Selenomonas flueggei ATCC 43531</name>
    <dbReference type="NCBI Taxonomy" id="638302"/>
    <lineage>
        <taxon>Bacteria</taxon>
        <taxon>Bacillati</taxon>
        <taxon>Bacillota</taxon>
        <taxon>Negativicutes</taxon>
        <taxon>Selenomonadales</taxon>
        <taxon>Selenomonadaceae</taxon>
        <taxon>Selenomonas</taxon>
    </lineage>
</organism>
<comment type="function">
    <text evidence="12">DNA repair enzyme that has both DNA N-glycosylase activity and AP-lyase activity. The DNA N-glycosylase activity releases various damaged pyrimidines from DNA by cleaving the N-glycosidic bond, leaving an AP (apurinic/apyrimidinic) site. The AP-lyase activity cleaves the phosphodiester bond 3' to the AP site by a beta-elimination, leaving a 3'-terminal unsaturated sugar and a product with a terminal 5'-phosphate.</text>
</comment>
<keyword evidence="15" id="KW-1185">Reference proteome</keyword>
<dbReference type="HOGENOM" id="CLU_012862_3_3_9"/>
<keyword evidence="5 12" id="KW-0378">Hydrolase</keyword>
<dbReference type="Gene3D" id="1.10.1670.10">
    <property type="entry name" value="Helix-hairpin-Helix base-excision DNA repair enzymes (C-terminal)"/>
    <property type="match status" value="1"/>
</dbReference>
<dbReference type="InterPro" id="IPR003265">
    <property type="entry name" value="HhH-GPD_domain"/>
</dbReference>
<evidence type="ECO:0000256" key="11">
    <source>
        <dbReference type="ARBA" id="ARBA00023295"/>
    </source>
</evidence>
<dbReference type="eggNOG" id="COG0177">
    <property type="taxonomic scope" value="Bacteria"/>
</dbReference>
<evidence type="ECO:0000313" key="15">
    <source>
        <dbReference type="Proteomes" id="UP000005309"/>
    </source>
</evidence>
<protein>
    <recommendedName>
        <fullName evidence="12">Endonuclease III</fullName>
        <ecNumber evidence="12">4.2.99.18</ecNumber>
    </recommendedName>
    <alternativeName>
        <fullName evidence="12">DNA-(apurinic or apyrimidinic site) lyase</fullName>
    </alternativeName>
</protein>
<evidence type="ECO:0000256" key="10">
    <source>
        <dbReference type="ARBA" id="ARBA00023239"/>
    </source>
</evidence>
<dbReference type="GO" id="GO:0006285">
    <property type="term" value="P:base-excision repair, AP site formation"/>
    <property type="evidence" value="ECO:0007669"/>
    <property type="project" value="TreeGrafter"/>
</dbReference>
<evidence type="ECO:0000256" key="8">
    <source>
        <dbReference type="ARBA" id="ARBA00023125"/>
    </source>
</evidence>
<keyword evidence="6 12" id="KW-0408">Iron</keyword>
<dbReference type="Gene3D" id="1.10.340.30">
    <property type="entry name" value="Hypothetical protein, domain 2"/>
    <property type="match status" value="1"/>
</dbReference>
<evidence type="ECO:0000313" key="14">
    <source>
        <dbReference type="EMBL" id="EEQ49525.1"/>
    </source>
</evidence>
<dbReference type="EC" id="4.2.99.18" evidence="12"/>
<feature type="binding site" evidence="12">
    <location>
        <position position="199"/>
    </location>
    <ligand>
        <name>[4Fe-4S] cluster</name>
        <dbReference type="ChEBI" id="CHEBI:49883"/>
    </ligand>
</feature>
<dbReference type="Proteomes" id="UP000005309">
    <property type="component" value="Unassembled WGS sequence"/>
</dbReference>
<evidence type="ECO:0000256" key="4">
    <source>
        <dbReference type="ARBA" id="ARBA00022763"/>
    </source>
</evidence>
<dbReference type="Pfam" id="PF00730">
    <property type="entry name" value="HhH-GPD"/>
    <property type="match status" value="1"/>
</dbReference>
<comment type="caution">
    <text evidence="14">The sequence shown here is derived from an EMBL/GenBank/DDBJ whole genome shotgun (WGS) entry which is preliminary data.</text>
</comment>
<dbReference type="GO" id="GO:0046872">
    <property type="term" value="F:metal ion binding"/>
    <property type="evidence" value="ECO:0007669"/>
    <property type="project" value="UniProtKB-KW"/>
</dbReference>
<dbReference type="GO" id="GO:0051539">
    <property type="term" value="F:4 iron, 4 sulfur cluster binding"/>
    <property type="evidence" value="ECO:0007669"/>
    <property type="project" value="UniProtKB-UniRule"/>
</dbReference>
<accession>C4V102</accession>
<comment type="cofactor">
    <cofactor evidence="12">
        <name>[4Fe-4S] cluster</name>
        <dbReference type="ChEBI" id="CHEBI:49883"/>
    </cofactor>
    <text evidence="12">Binds 1 [4Fe-4S] cluster.</text>
</comment>
<proteinExistence type="inferred from homology"/>
<reference evidence="14 15" key="1">
    <citation type="submission" date="2009-04" db="EMBL/GenBank/DDBJ databases">
        <authorList>
            <person name="Qin X."/>
            <person name="Bachman B."/>
            <person name="Battles P."/>
            <person name="Bell A."/>
            <person name="Bess C."/>
            <person name="Bickham C."/>
            <person name="Chaboub L."/>
            <person name="Chen D."/>
            <person name="Coyle M."/>
            <person name="Deiros D.R."/>
            <person name="Dinh H."/>
            <person name="Forbes L."/>
            <person name="Fowler G."/>
            <person name="Francisco L."/>
            <person name="Fu Q."/>
            <person name="Gubbala S."/>
            <person name="Hale W."/>
            <person name="Han Y."/>
            <person name="Hemphill L."/>
            <person name="Highlander S.K."/>
            <person name="Hirani K."/>
            <person name="Hogues M."/>
            <person name="Jackson L."/>
            <person name="Jakkamsetti A."/>
            <person name="Javaid M."/>
            <person name="Jiang H."/>
            <person name="Korchina V."/>
            <person name="Kovar C."/>
            <person name="Lara F."/>
            <person name="Lee S."/>
            <person name="Mata R."/>
            <person name="Mathew T."/>
            <person name="Moen C."/>
            <person name="Morales K."/>
            <person name="Munidasa M."/>
            <person name="Nazareth L."/>
            <person name="Ngo R."/>
            <person name="Nguyen L."/>
            <person name="Okwuonu G."/>
            <person name="Ongeri F."/>
            <person name="Patil S."/>
            <person name="Petrosino J."/>
            <person name="Pham C."/>
            <person name="Pham P."/>
            <person name="Pu L.-L."/>
            <person name="Puazo M."/>
            <person name="Raj R."/>
            <person name="Reid J."/>
            <person name="Rouhana J."/>
            <person name="Saada N."/>
            <person name="Shang Y."/>
            <person name="Simmons D."/>
            <person name="Thornton R."/>
            <person name="Warren J."/>
            <person name="Weissenberger G."/>
            <person name="Zhang J."/>
            <person name="Zhang L."/>
            <person name="Zhou C."/>
            <person name="Zhu D."/>
            <person name="Muzny D."/>
            <person name="Worley K."/>
            <person name="Gibbs R."/>
        </authorList>
    </citation>
    <scope>NUCLEOTIDE SEQUENCE [LARGE SCALE GENOMIC DNA]</scope>
    <source>
        <strain evidence="14 15">ATCC 43531</strain>
    </source>
</reference>
<dbReference type="PANTHER" id="PTHR10359:SF18">
    <property type="entry name" value="ENDONUCLEASE III"/>
    <property type="match status" value="1"/>
</dbReference>
<sequence length="210" mass="23166">MRVTKAVKAEQLRILRSLYPNARPALTFQSPFELLIAVILSAQCTDARVNVVTGRLFPKANTPAAIAVLGQAELEKEIHDCGFFRMKAKHIIETCHILLDEYDGEVPADFEALQKLPGVGRKTANVVMSVAFHMPAIAVDTHVFRVANRLRLAVGTTPLEVEKGLQKVIPREDWSDAHHWLILHGRQVCKARKPLCDTCALAQVCPSSGA</sequence>
<dbReference type="InterPro" id="IPR005759">
    <property type="entry name" value="Nth"/>
</dbReference>
<dbReference type="EMBL" id="ACLA01000002">
    <property type="protein sequence ID" value="EEQ49525.1"/>
    <property type="molecule type" value="Genomic_DNA"/>
</dbReference>
<comment type="similarity">
    <text evidence="1 12">Belongs to the Nth/MutY family.</text>
</comment>
<dbReference type="GO" id="GO:0003677">
    <property type="term" value="F:DNA binding"/>
    <property type="evidence" value="ECO:0007669"/>
    <property type="project" value="UniProtKB-UniRule"/>
</dbReference>
<dbReference type="PROSITE" id="PS00764">
    <property type="entry name" value="ENDONUCLEASE_III_1"/>
    <property type="match status" value="1"/>
</dbReference>
<dbReference type="Pfam" id="PF00633">
    <property type="entry name" value="HHH"/>
    <property type="match status" value="1"/>
</dbReference>
<dbReference type="RefSeq" id="WP_006691348.1">
    <property type="nucleotide sequence ID" value="NZ_GG694010.1"/>
</dbReference>
<dbReference type="SMART" id="SM00478">
    <property type="entry name" value="ENDO3c"/>
    <property type="match status" value="1"/>
</dbReference>
<keyword evidence="14" id="KW-0255">Endonuclease</keyword>
<feature type="binding site" evidence="12">
    <location>
        <position position="196"/>
    </location>
    <ligand>
        <name>[4Fe-4S] cluster</name>
        <dbReference type="ChEBI" id="CHEBI:49883"/>
    </ligand>
</feature>
<keyword evidence="2 12" id="KW-0004">4Fe-4S</keyword>
<dbReference type="NCBIfam" id="TIGR01083">
    <property type="entry name" value="nth"/>
    <property type="match status" value="1"/>
</dbReference>
<evidence type="ECO:0000256" key="6">
    <source>
        <dbReference type="ARBA" id="ARBA00023004"/>
    </source>
</evidence>
<evidence type="ECO:0000256" key="5">
    <source>
        <dbReference type="ARBA" id="ARBA00022801"/>
    </source>
</evidence>
<evidence type="ECO:0000256" key="3">
    <source>
        <dbReference type="ARBA" id="ARBA00022723"/>
    </source>
</evidence>
<dbReference type="PIRSF" id="PIRSF001435">
    <property type="entry name" value="Nth"/>
    <property type="match status" value="1"/>
</dbReference>
<keyword evidence="10 12" id="KW-0456">Lyase</keyword>
<dbReference type="PROSITE" id="PS01155">
    <property type="entry name" value="ENDONUCLEASE_III_2"/>
    <property type="match status" value="1"/>
</dbReference>
<dbReference type="AlphaFoldDB" id="C4V102"/>
<gene>
    <name evidence="12 14" type="primary">nth</name>
    <name evidence="14" type="ORF">HMPREF0908_0107</name>
</gene>
<dbReference type="SMART" id="SM00525">
    <property type="entry name" value="FES"/>
    <property type="match status" value="1"/>
</dbReference>
<dbReference type="CDD" id="cd00056">
    <property type="entry name" value="ENDO3c"/>
    <property type="match status" value="1"/>
</dbReference>
<dbReference type="SUPFAM" id="SSF48150">
    <property type="entry name" value="DNA-glycosylase"/>
    <property type="match status" value="1"/>
</dbReference>
<comment type="catalytic activity">
    <reaction evidence="12">
        <text>2'-deoxyribonucleotide-(2'-deoxyribose 5'-phosphate)-2'-deoxyribonucleotide-DNA = a 3'-end 2'-deoxyribonucleotide-(2,3-dehydro-2,3-deoxyribose 5'-phosphate)-DNA + a 5'-end 5'-phospho-2'-deoxyribonucleoside-DNA + H(+)</text>
        <dbReference type="Rhea" id="RHEA:66592"/>
        <dbReference type="Rhea" id="RHEA-COMP:13180"/>
        <dbReference type="Rhea" id="RHEA-COMP:16897"/>
        <dbReference type="Rhea" id="RHEA-COMP:17067"/>
        <dbReference type="ChEBI" id="CHEBI:15378"/>
        <dbReference type="ChEBI" id="CHEBI:136412"/>
        <dbReference type="ChEBI" id="CHEBI:157695"/>
        <dbReference type="ChEBI" id="CHEBI:167181"/>
        <dbReference type="EC" id="4.2.99.18"/>
    </reaction>
</comment>
<feature type="binding site" evidence="12">
    <location>
        <position position="205"/>
    </location>
    <ligand>
        <name>[4Fe-4S] cluster</name>
        <dbReference type="ChEBI" id="CHEBI:49883"/>
    </ligand>
</feature>
<evidence type="ECO:0000256" key="1">
    <source>
        <dbReference type="ARBA" id="ARBA00008343"/>
    </source>
</evidence>
<dbReference type="OrthoDB" id="9800977at2"/>
<evidence type="ECO:0000256" key="7">
    <source>
        <dbReference type="ARBA" id="ARBA00023014"/>
    </source>
</evidence>
<dbReference type="GO" id="GO:0019104">
    <property type="term" value="F:DNA N-glycosylase activity"/>
    <property type="evidence" value="ECO:0007669"/>
    <property type="project" value="UniProtKB-UniRule"/>
</dbReference>
<dbReference type="InterPro" id="IPR004035">
    <property type="entry name" value="Endouclease-III_FeS-bd_BS"/>
</dbReference>
<dbReference type="InterPro" id="IPR011257">
    <property type="entry name" value="DNA_glycosylase"/>
</dbReference>
<evidence type="ECO:0000259" key="13">
    <source>
        <dbReference type="SMART" id="SM00478"/>
    </source>
</evidence>
<feature type="binding site" evidence="12">
    <location>
        <position position="189"/>
    </location>
    <ligand>
        <name>[4Fe-4S] cluster</name>
        <dbReference type="ChEBI" id="CHEBI:49883"/>
    </ligand>
</feature>
<dbReference type="InterPro" id="IPR000445">
    <property type="entry name" value="HhH_motif"/>
</dbReference>
<dbReference type="GO" id="GO:0140078">
    <property type="term" value="F:class I DNA-(apurinic or apyrimidinic site) endonuclease activity"/>
    <property type="evidence" value="ECO:0007669"/>
    <property type="project" value="UniProtKB-EC"/>
</dbReference>
<dbReference type="InterPro" id="IPR023170">
    <property type="entry name" value="HhH_base_excis_C"/>
</dbReference>
<keyword evidence="8 12" id="KW-0238">DNA-binding</keyword>
<dbReference type="InterPro" id="IPR004036">
    <property type="entry name" value="Endonuclease-III-like_CS2"/>
</dbReference>
<dbReference type="HAMAP" id="MF_00942">
    <property type="entry name" value="Nth"/>
    <property type="match status" value="1"/>
</dbReference>
<dbReference type="STRING" id="638302.HMPREF0908_0107"/>
<dbReference type="FunFam" id="1.10.1670.10:FF:000001">
    <property type="entry name" value="Endonuclease III"/>
    <property type="match status" value="1"/>
</dbReference>
<keyword evidence="7 12" id="KW-0411">Iron-sulfur</keyword>
<keyword evidence="14" id="KW-0540">Nuclease</keyword>
<keyword evidence="3 12" id="KW-0479">Metal-binding</keyword>
<evidence type="ECO:0000256" key="12">
    <source>
        <dbReference type="HAMAP-Rule" id="MF_00942"/>
    </source>
</evidence>
<dbReference type="FunFam" id="1.10.340.30:FF:000001">
    <property type="entry name" value="Endonuclease III"/>
    <property type="match status" value="1"/>
</dbReference>
<feature type="domain" description="HhH-GPD" evidence="13">
    <location>
        <begin position="40"/>
        <end position="187"/>
    </location>
</feature>
<keyword evidence="9 12" id="KW-0234">DNA repair</keyword>
<keyword evidence="11 12" id="KW-0326">Glycosidase</keyword>
<dbReference type="PANTHER" id="PTHR10359">
    <property type="entry name" value="A/G-SPECIFIC ADENINE GLYCOSYLASE/ENDONUCLEASE III"/>
    <property type="match status" value="1"/>
</dbReference>
<dbReference type="InterPro" id="IPR003651">
    <property type="entry name" value="Endonuclease3_FeS-loop_motif"/>
</dbReference>
<keyword evidence="4 12" id="KW-0227">DNA damage</keyword>
<evidence type="ECO:0000256" key="2">
    <source>
        <dbReference type="ARBA" id="ARBA00022485"/>
    </source>
</evidence>